<reference evidence="2 3" key="1">
    <citation type="submission" date="2016-12" db="EMBL/GenBank/DDBJ databases">
        <authorList>
            <person name="Song W.-J."/>
            <person name="Kurnit D.M."/>
        </authorList>
    </citation>
    <scope>NUCLEOTIDE SEQUENCE [LARGE SCALE GENOMIC DNA]</scope>
    <source>
        <strain evidence="2 3">DSM 12503</strain>
    </source>
</reference>
<dbReference type="InterPro" id="IPR017896">
    <property type="entry name" value="4Fe4S_Fe-S-bd"/>
</dbReference>
<dbReference type="SUPFAM" id="SSF54862">
    <property type="entry name" value="4Fe-4S ferredoxins"/>
    <property type="match status" value="1"/>
</dbReference>
<feature type="domain" description="4Fe-4S ferredoxin-type" evidence="1">
    <location>
        <begin position="34"/>
        <end position="65"/>
    </location>
</feature>
<organism evidence="2 3">
    <name type="scientific">Anaerocolumna xylanovorans DSM 12503</name>
    <dbReference type="NCBI Taxonomy" id="1121345"/>
    <lineage>
        <taxon>Bacteria</taxon>
        <taxon>Bacillati</taxon>
        <taxon>Bacillota</taxon>
        <taxon>Clostridia</taxon>
        <taxon>Lachnospirales</taxon>
        <taxon>Lachnospiraceae</taxon>
        <taxon>Anaerocolumna</taxon>
    </lineage>
</organism>
<accession>A0A1M7YAH3</accession>
<dbReference type="PROSITE" id="PS51379">
    <property type="entry name" value="4FE4S_FER_2"/>
    <property type="match status" value="2"/>
</dbReference>
<evidence type="ECO:0000313" key="2">
    <source>
        <dbReference type="EMBL" id="SHO49538.1"/>
    </source>
</evidence>
<dbReference type="RefSeq" id="WP_073589055.1">
    <property type="nucleotide sequence ID" value="NZ_FRFD01000006.1"/>
</dbReference>
<dbReference type="STRING" id="1121345.SAMN02745217_02377"/>
<evidence type="ECO:0000259" key="1">
    <source>
        <dbReference type="PROSITE" id="PS51379"/>
    </source>
</evidence>
<proteinExistence type="predicted"/>
<feature type="domain" description="4Fe-4S ferredoxin-type" evidence="1">
    <location>
        <begin position="1"/>
        <end position="29"/>
    </location>
</feature>
<dbReference type="Pfam" id="PF04432">
    <property type="entry name" value="FrhB_FdhB_C"/>
    <property type="match status" value="1"/>
</dbReference>
<dbReference type="InterPro" id="IPR052977">
    <property type="entry name" value="Polyferredoxin-like_ET"/>
</dbReference>
<protein>
    <submittedName>
        <fullName evidence="2">Coenzyme F420-reducing hydrogenase, beta subunit</fullName>
    </submittedName>
</protein>
<evidence type="ECO:0000313" key="3">
    <source>
        <dbReference type="Proteomes" id="UP000184612"/>
    </source>
</evidence>
<dbReference type="PANTHER" id="PTHR43193">
    <property type="match status" value="1"/>
</dbReference>
<dbReference type="OrthoDB" id="430408at2"/>
<dbReference type="Proteomes" id="UP000184612">
    <property type="component" value="Unassembled WGS sequence"/>
</dbReference>
<dbReference type="Gene3D" id="3.30.70.20">
    <property type="match status" value="1"/>
</dbReference>
<dbReference type="Pfam" id="PF12838">
    <property type="entry name" value="Fer4_7"/>
    <property type="match status" value="1"/>
</dbReference>
<dbReference type="AlphaFoldDB" id="A0A1M7YAH3"/>
<dbReference type="EMBL" id="FRFD01000006">
    <property type="protein sequence ID" value="SHO49538.1"/>
    <property type="molecule type" value="Genomic_DNA"/>
</dbReference>
<gene>
    <name evidence="2" type="ORF">SAMN02745217_02377</name>
</gene>
<dbReference type="InterPro" id="IPR007525">
    <property type="entry name" value="FrhB_FdhB_C"/>
</dbReference>
<keyword evidence="3" id="KW-1185">Reference proteome</keyword>
<name>A0A1M7YAH3_9FIRM</name>
<sequence>MQLCEHIKCSGCNACINICSRAAIAMVHEEDGFFYPAIEPSRCVECGACRKVCTAFNEYIKEKNNYLKVVAAVHSESKERNNSQSGGLFFALAEQIIAEKGVVYGASYDEEFNVCHTRGETLEDVQKQRGSKYVQSNTGRTFQEVEADLKAERKVLYSGTSCQIAGLLSFLGVKRCNKEGLFTVDLVCHGVPSPLVFQKYLGFLERKWNSKLASVNLRNKKFGWHSCEETYEDRNNKSYQMHLWRELYFANYMLRPSCEECRYAATDKPADITIGDYWNIENIYDNFYNDNKGISLGIIRSEKAWNLLEKSKVVYKETKLTECLQPRLETPSKLCKQSKTFWSDYYQMDFKALMKKYSEYGGIIFRVKRKAMKLAGKW</sequence>
<dbReference type="PANTHER" id="PTHR43193:SF2">
    <property type="entry name" value="POLYFERREDOXIN PROTEIN FWDF"/>
    <property type="match status" value="1"/>
</dbReference>